<gene>
    <name evidence="2" type="ORF">AQ490_00015</name>
</gene>
<comment type="caution">
    <text evidence="2">The sequence shown here is derived from an EMBL/GenBank/DDBJ whole genome shotgun (WGS) entry which is preliminary data.</text>
</comment>
<dbReference type="Pfam" id="PF11755">
    <property type="entry name" value="DUF3311"/>
    <property type="match status" value="1"/>
</dbReference>
<name>A0A0T6LZ78_WENVI</name>
<evidence type="ECO:0000313" key="3">
    <source>
        <dbReference type="Proteomes" id="UP000050867"/>
    </source>
</evidence>
<sequence>MRAPRARTGARICLAAVFVGPLLAPVSMRVEPRLMGWPFFYWYQLLWVPLAAALLTCAALLRRRSRPRPAELRAHAPSAGSG</sequence>
<evidence type="ECO:0000256" key="1">
    <source>
        <dbReference type="SAM" id="Phobius"/>
    </source>
</evidence>
<keyword evidence="1" id="KW-0472">Membrane</keyword>
<dbReference type="EMBL" id="LLZU01000001">
    <property type="protein sequence ID" value="KRV51495.1"/>
    <property type="molecule type" value="Genomic_DNA"/>
</dbReference>
<keyword evidence="1" id="KW-0812">Transmembrane</keyword>
<dbReference type="InterPro" id="IPR021741">
    <property type="entry name" value="DUF3311"/>
</dbReference>
<dbReference type="AlphaFoldDB" id="A0A0T6LZ78"/>
<protein>
    <recommendedName>
        <fullName evidence="4">DUF3311 domain-containing protein</fullName>
    </recommendedName>
</protein>
<keyword evidence="3" id="KW-1185">Reference proteome</keyword>
<dbReference type="STRING" id="76728.AQ490_00015"/>
<organism evidence="2 3">
    <name type="scientific">Wenjunlia vitaminophila</name>
    <name type="common">Streptomyces vitaminophilus</name>
    <dbReference type="NCBI Taxonomy" id="76728"/>
    <lineage>
        <taxon>Bacteria</taxon>
        <taxon>Bacillati</taxon>
        <taxon>Actinomycetota</taxon>
        <taxon>Actinomycetes</taxon>
        <taxon>Kitasatosporales</taxon>
        <taxon>Streptomycetaceae</taxon>
        <taxon>Wenjunlia</taxon>
    </lineage>
</organism>
<feature type="transmembrane region" description="Helical" evidence="1">
    <location>
        <begin position="39"/>
        <end position="61"/>
    </location>
</feature>
<dbReference type="Proteomes" id="UP000050867">
    <property type="component" value="Unassembled WGS sequence"/>
</dbReference>
<keyword evidence="1" id="KW-1133">Transmembrane helix</keyword>
<evidence type="ECO:0000313" key="2">
    <source>
        <dbReference type="EMBL" id="KRV51495.1"/>
    </source>
</evidence>
<reference evidence="2 3" key="1">
    <citation type="submission" date="2015-10" db="EMBL/GenBank/DDBJ databases">
        <title>Draft genome sequence of pyrrolomycin-producing Streptomyces vitaminophilus.</title>
        <authorList>
            <person name="Graham D.E."/>
            <person name="Mahan K.M."/>
            <person name="Klingeman D.M."/>
            <person name="Hettich R.L."/>
            <person name="Parry R.J."/>
        </authorList>
    </citation>
    <scope>NUCLEOTIDE SEQUENCE [LARGE SCALE GENOMIC DNA]</scope>
    <source>
        <strain evidence="2 3">ATCC 31673</strain>
    </source>
</reference>
<proteinExistence type="predicted"/>
<dbReference type="RefSeq" id="WP_026220078.1">
    <property type="nucleotide sequence ID" value="NZ_LLZU01000001.1"/>
</dbReference>
<accession>A0A0T6LZ78</accession>
<evidence type="ECO:0008006" key="4">
    <source>
        <dbReference type="Google" id="ProtNLM"/>
    </source>
</evidence>